<dbReference type="Proteomes" id="UP000243459">
    <property type="component" value="Chromosome 6"/>
</dbReference>
<proteinExistence type="predicted"/>
<feature type="chain" id="PRO_5024295986" description="CNNM transmembrane domain-containing protein" evidence="1">
    <location>
        <begin position="17"/>
        <end position="110"/>
    </location>
</feature>
<reference evidence="3" key="1">
    <citation type="journal article" date="2017" name="Nat. Commun.">
        <title>The asparagus genome sheds light on the origin and evolution of a young Y chromosome.</title>
        <authorList>
            <person name="Harkess A."/>
            <person name="Zhou J."/>
            <person name="Xu C."/>
            <person name="Bowers J.E."/>
            <person name="Van der Hulst R."/>
            <person name="Ayyampalayam S."/>
            <person name="Mercati F."/>
            <person name="Riccardi P."/>
            <person name="McKain M.R."/>
            <person name="Kakrana A."/>
            <person name="Tang H."/>
            <person name="Ray J."/>
            <person name="Groenendijk J."/>
            <person name="Arikit S."/>
            <person name="Mathioni S.M."/>
            <person name="Nakano M."/>
            <person name="Shan H."/>
            <person name="Telgmann-Rauber A."/>
            <person name="Kanno A."/>
            <person name="Yue Z."/>
            <person name="Chen H."/>
            <person name="Li W."/>
            <person name="Chen Y."/>
            <person name="Xu X."/>
            <person name="Zhang Y."/>
            <person name="Luo S."/>
            <person name="Chen H."/>
            <person name="Gao J."/>
            <person name="Mao Z."/>
            <person name="Pires J.C."/>
            <person name="Luo M."/>
            <person name="Kudrna D."/>
            <person name="Wing R.A."/>
            <person name="Meyers B.C."/>
            <person name="Yi K."/>
            <person name="Kong H."/>
            <person name="Lavrijsen P."/>
            <person name="Sunseri F."/>
            <person name="Falavigna A."/>
            <person name="Ye Y."/>
            <person name="Leebens-Mack J.H."/>
            <person name="Chen G."/>
        </authorList>
    </citation>
    <scope>NUCLEOTIDE SEQUENCE [LARGE SCALE GENOMIC DNA]</scope>
    <source>
        <strain evidence="3">cv. DH0086</strain>
    </source>
</reference>
<sequence length="110" mass="11994">MTAFVLILVFAGDSEALAIVINSTSHSELRSLGKMIVLSLIAMPITKQLISVEDSSESNRDALIAPFPQGDEIGVLPRSEPQPMVMVEKLLNQTPRLPILMMGLQSYLSQ</sequence>
<dbReference type="EMBL" id="CM007386">
    <property type="protein sequence ID" value="ONK67333.1"/>
    <property type="molecule type" value="Genomic_DNA"/>
</dbReference>
<name>A0A5P1ENU9_ASPOF</name>
<feature type="signal peptide" evidence="1">
    <location>
        <begin position="1"/>
        <end position="16"/>
    </location>
</feature>
<dbReference type="AlphaFoldDB" id="A0A5P1ENU9"/>
<keyword evidence="3" id="KW-1185">Reference proteome</keyword>
<evidence type="ECO:0000313" key="3">
    <source>
        <dbReference type="Proteomes" id="UP000243459"/>
    </source>
</evidence>
<dbReference type="Gramene" id="ONK67333">
    <property type="protein sequence ID" value="ONK67333"/>
    <property type="gene ID" value="A4U43_C06F19060"/>
</dbReference>
<gene>
    <name evidence="2" type="ORF">A4U43_C06F19060</name>
</gene>
<evidence type="ECO:0000256" key="1">
    <source>
        <dbReference type="SAM" id="SignalP"/>
    </source>
</evidence>
<evidence type="ECO:0008006" key="4">
    <source>
        <dbReference type="Google" id="ProtNLM"/>
    </source>
</evidence>
<evidence type="ECO:0000313" key="2">
    <source>
        <dbReference type="EMBL" id="ONK67333.1"/>
    </source>
</evidence>
<organism evidence="2 3">
    <name type="scientific">Asparagus officinalis</name>
    <name type="common">Garden asparagus</name>
    <dbReference type="NCBI Taxonomy" id="4686"/>
    <lineage>
        <taxon>Eukaryota</taxon>
        <taxon>Viridiplantae</taxon>
        <taxon>Streptophyta</taxon>
        <taxon>Embryophyta</taxon>
        <taxon>Tracheophyta</taxon>
        <taxon>Spermatophyta</taxon>
        <taxon>Magnoliopsida</taxon>
        <taxon>Liliopsida</taxon>
        <taxon>Asparagales</taxon>
        <taxon>Asparagaceae</taxon>
        <taxon>Asparagoideae</taxon>
        <taxon>Asparagus</taxon>
    </lineage>
</organism>
<keyword evidence="1" id="KW-0732">Signal</keyword>
<protein>
    <recommendedName>
        <fullName evidence="4">CNNM transmembrane domain-containing protein</fullName>
    </recommendedName>
</protein>
<accession>A0A5P1ENU9</accession>